<evidence type="ECO:0000313" key="2">
    <source>
        <dbReference type="Proteomes" id="UP001164459"/>
    </source>
</evidence>
<organism evidence="1 2">
    <name type="scientific">Nannocystis punicea</name>
    <dbReference type="NCBI Taxonomy" id="2995304"/>
    <lineage>
        <taxon>Bacteria</taxon>
        <taxon>Pseudomonadati</taxon>
        <taxon>Myxococcota</taxon>
        <taxon>Polyangia</taxon>
        <taxon>Nannocystales</taxon>
        <taxon>Nannocystaceae</taxon>
        <taxon>Nannocystis</taxon>
    </lineage>
</organism>
<sequence>MRGSIKIALMLVLGVASGIGVRRLLSPYFWLPSDQVWVLVNEGCPASKLAFSELSVDETLRGRLLVVPTEDDSNAFGREVCHAALDQLRADAAVLRLVPDSFACKWLADDARTLKATLEQQYSPVFTLGEQIIPMGGEPAALLERGLEMRPTADSFGIKVRSG</sequence>
<dbReference type="Proteomes" id="UP001164459">
    <property type="component" value="Chromosome"/>
</dbReference>
<dbReference type="RefSeq" id="WP_269032034.1">
    <property type="nucleotide sequence ID" value="NZ_CP114040.1"/>
</dbReference>
<keyword evidence="2" id="KW-1185">Reference proteome</keyword>
<dbReference type="EMBL" id="CP114040">
    <property type="protein sequence ID" value="WAS89724.1"/>
    <property type="molecule type" value="Genomic_DNA"/>
</dbReference>
<name>A0ABY7GS74_9BACT</name>
<evidence type="ECO:0000313" key="1">
    <source>
        <dbReference type="EMBL" id="WAS89724.1"/>
    </source>
</evidence>
<proteinExistence type="predicted"/>
<accession>A0ABY7GS74</accession>
<protein>
    <recommendedName>
        <fullName evidence="3">DUF4174 domain-containing protein</fullName>
    </recommendedName>
</protein>
<gene>
    <name evidence="1" type="ORF">O0S08_26325</name>
</gene>
<evidence type="ECO:0008006" key="3">
    <source>
        <dbReference type="Google" id="ProtNLM"/>
    </source>
</evidence>
<reference evidence="1" key="1">
    <citation type="submission" date="2022-11" db="EMBL/GenBank/DDBJ databases">
        <title>Minimal conservation of predation-associated metabolite biosynthetic gene clusters underscores biosynthetic potential of Myxococcota including descriptions for ten novel species: Archangium lansinium sp. nov., Myxococcus landrumus sp. nov., Nannocystis bai.</title>
        <authorList>
            <person name="Ahearne A."/>
            <person name="Stevens C."/>
            <person name="Dowd S."/>
        </authorList>
    </citation>
    <scope>NUCLEOTIDE SEQUENCE</scope>
    <source>
        <strain evidence="1">Fl3</strain>
    </source>
</reference>